<dbReference type="AlphaFoldDB" id="A0A2C9K0V0"/>
<dbReference type="CDD" id="cd18887">
    <property type="entry name" value="NUDIX_UGPPase_Nudt14"/>
    <property type="match status" value="1"/>
</dbReference>
<dbReference type="InterPro" id="IPR015797">
    <property type="entry name" value="NUDIX_hydrolase-like_dom_sf"/>
</dbReference>
<comment type="catalytic activity">
    <reaction evidence="7">
        <text>UDP-sugar + H2O = UMP + alpha-D-aldose 1-phosphate.</text>
        <dbReference type="EC" id="3.6.1.45"/>
    </reaction>
</comment>
<dbReference type="NCBIfam" id="TIGR00052">
    <property type="entry name" value="nudix-type nucleoside diphosphatase, YffH/AdpP family"/>
    <property type="match status" value="1"/>
</dbReference>
<evidence type="ECO:0000256" key="4">
    <source>
        <dbReference type="ARBA" id="ARBA00022490"/>
    </source>
</evidence>
<dbReference type="Proteomes" id="UP000076420">
    <property type="component" value="Unassembled WGS sequence"/>
</dbReference>
<dbReference type="KEGG" id="bgt:106075980"/>
<sequence>MEDIKEFHVVPLTQSNYLVPKSVYFTQNGKKRRWDFVTEHSDVNVLLFNTSRNVFILVKQFRPAVYLYNVKSAGSGVKVNTEVFPGSLGVTVELCSGLVDKENKSLEEVAQAEVLEECGYSISVDDLQKITKCRNSIGLVGSETTVYYAEVTDEQKVSGGGGLAEEGELIEVIEVTVDEAHKLIYDEAVNRESGLLVALLWFFNKVWPHKCGQEH</sequence>
<dbReference type="STRING" id="6526.A0A2C9K0V0"/>
<accession>A0A2C9K0V0</accession>
<dbReference type="InterPro" id="IPR004385">
    <property type="entry name" value="NDP_pyrophosphatase"/>
</dbReference>
<evidence type="ECO:0000256" key="3">
    <source>
        <dbReference type="ARBA" id="ARBA00011738"/>
    </source>
</evidence>
<evidence type="ECO:0000313" key="13">
    <source>
        <dbReference type="EnsemblMetazoa" id="BGLB011240-PB"/>
    </source>
</evidence>
<reference evidence="13" key="1">
    <citation type="submission" date="2020-05" db="UniProtKB">
        <authorList>
            <consortium name="EnsemblMetazoa"/>
        </authorList>
    </citation>
    <scope>IDENTIFICATION</scope>
    <source>
        <strain evidence="13">BB02</strain>
    </source>
</reference>
<keyword evidence="6" id="KW-0460">Magnesium</keyword>
<dbReference type="VEuPathDB" id="VectorBase:BGLAX_034054"/>
<dbReference type="GO" id="GO:0006753">
    <property type="term" value="P:nucleoside phosphate metabolic process"/>
    <property type="evidence" value="ECO:0007669"/>
    <property type="project" value="TreeGrafter"/>
</dbReference>
<dbReference type="OrthoDB" id="10249920at2759"/>
<name>A0A2C9K0V0_BIOGL</name>
<evidence type="ECO:0000256" key="7">
    <source>
        <dbReference type="ARBA" id="ARBA00051086"/>
    </source>
</evidence>
<dbReference type="VEuPathDB" id="VectorBase:BGLB011240"/>
<dbReference type="SUPFAM" id="SSF55811">
    <property type="entry name" value="Nudix"/>
    <property type="match status" value="1"/>
</dbReference>
<dbReference type="EnsemblMetazoa" id="BGLB011240-RC">
    <property type="protein sequence ID" value="BGLB011240-PC"/>
    <property type="gene ID" value="BGLB011240"/>
</dbReference>
<gene>
    <name evidence="13" type="primary">106075980</name>
</gene>
<dbReference type="GO" id="GO:0005737">
    <property type="term" value="C:cytoplasm"/>
    <property type="evidence" value="ECO:0007669"/>
    <property type="project" value="UniProtKB-SubCell"/>
</dbReference>
<dbReference type="FunFam" id="3.90.79.10:FF:000035">
    <property type="entry name" value="Uridine diphosphate glucose pyrophosphatase"/>
    <property type="match status" value="1"/>
</dbReference>
<keyword evidence="5" id="KW-0378">Hydrolase</keyword>
<evidence type="ECO:0000256" key="11">
    <source>
        <dbReference type="ARBA" id="ARBA00080475"/>
    </source>
</evidence>
<evidence type="ECO:0000259" key="12">
    <source>
        <dbReference type="PROSITE" id="PS51462"/>
    </source>
</evidence>
<evidence type="ECO:0000256" key="10">
    <source>
        <dbReference type="ARBA" id="ARBA00071467"/>
    </source>
</evidence>
<dbReference type="GO" id="GO:0046872">
    <property type="term" value="F:metal ion binding"/>
    <property type="evidence" value="ECO:0007669"/>
    <property type="project" value="InterPro"/>
</dbReference>
<dbReference type="Gene3D" id="3.90.79.10">
    <property type="entry name" value="Nucleoside Triphosphate Pyrophosphohydrolase"/>
    <property type="match status" value="1"/>
</dbReference>
<evidence type="ECO:0000256" key="5">
    <source>
        <dbReference type="ARBA" id="ARBA00022801"/>
    </source>
</evidence>
<dbReference type="EC" id="3.6.1.45" evidence="9"/>
<keyword evidence="4" id="KW-0963">Cytoplasm</keyword>
<dbReference type="PANTHER" id="PTHR11839">
    <property type="entry name" value="UDP/ADP-SUGAR PYROPHOSPHATASE"/>
    <property type="match status" value="1"/>
</dbReference>
<evidence type="ECO:0000256" key="2">
    <source>
        <dbReference type="ARBA" id="ARBA00004496"/>
    </source>
</evidence>
<dbReference type="RefSeq" id="XP_013092318.2">
    <property type="nucleotide sequence ID" value="XM_013236864.2"/>
</dbReference>
<comment type="subunit">
    <text evidence="3">Homodimer.</text>
</comment>
<evidence type="ECO:0000256" key="9">
    <source>
        <dbReference type="ARBA" id="ARBA00066480"/>
    </source>
</evidence>
<protein>
    <recommendedName>
        <fullName evidence="10">Uridine diphosphate glucose pyrophosphatase NUDT14</fullName>
        <ecNumber evidence="9">3.6.1.45</ecNumber>
    </recommendedName>
    <alternativeName>
        <fullName evidence="11">Nucleoside diphosphate-linked moiety X motif 14</fullName>
    </alternativeName>
</protein>
<comment type="subcellular location">
    <subcellularLocation>
        <location evidence="2">Cytoplasm</location>
    </subcellularLocation>
</comment>
<organism evidence="13 14">
    <name type="scientific">Biomphalaria glabrata</name>
    <name type="common">Bloodfluke planorb</name>
    <name type="synonym">Freshwater snail</name>
    <dbReference type="NCBI Taxonomy" id="6526"/>
    <lineage>
        <taxon>Eukaryota</taxon>
        <taxon>Metazoa</taxon>
        <taxon>Spiralia</taxon>
        <taxon>Lophotrochozoa</taxon>
        <taxon>Mollusca</taxon>
        <taxon>Gastropoda</taxon>
        <taxon>Heterobranchia</taxon>
        <taxon>Euthyneura</taxon>
        <taxon>Panpulmonata</taxon>
        <taxon>Hygrophila</taxon>
        <taxon>Lymnaeoidea</taxon>
        <taxon>Planorbidae</taxon>
        <taxon>Biomphalaria</taxon>
    </lineage>
</organism>
<evidence type="ECO:0000256" key="8">
    <source>
        <dbReference type="ARBA" id="ARBA00054674"/>
    </source>
</evidence>
<dbReference type="GO" id="GO:0019693">
    <property type="term" value="P:ribose phosphate metabolic process"/>
    <property type="evidence" value="ECO:0007669"/>
    <property type="project" value="TreeGrafter"/>
</dbReference>
<dbReference type="PROSITE" id="PS51462">
    <property type="entry name" value="NUDIX"/>
    <property type="match status" value="1"/>
</dbReference>
<evidence type="ECO:0000256" key="6">
    <source>
        <dbReference type="ARBA" id="ARBA00022842"/>
    </source>
</evidence>
<comment type="cofactor">
    <cofactor evidence="1">
        <name>Mg(2+)</name>
        <dbReference type="ChEBI" id="CHEBI:18420"/>
    </cofactor>
</comment>
<evidence type="ECO:0000313" key="14">
    <source>
        <dbReference type="Proteomes" id="UP000076420"/>
    </source>
</evidence>
<feature type="domain" description="Nudix hydrolase" evidence="12">
    <location>
        <begin position="38"/>
        <end position="204"/>
    </location>
</feature>
<comment type="function">
    <text evidence="8">Hydrolyzes UDP-glucose to glucose 1-phosphate and UMP and ADP-ribose to ribose 5-phosphate and AMP. The physiological substrate is probably UDP-glucose. Poor activity on other substrates such as ADP-glucose, CDP-glucose, GDP-glucose and GDP-mannose.</text>
</comment>
<dbReference type="EnsemblMetazoa" id="BGLB011240-RB">
    <property type="protein sequence ID" value="BGLB011240-PB"/>
    <property type="gene ID" value="BGLB011240"/>
</dbReference>
<dbReference type="GO" id="GO:0008768">
    <property type="term" value="F:UDP-sugar diphosphatase activity"/>
    <property type="evidence" value="ECO:0007669"/>
    <property type="project" value="UniProtKB-EC"/>
</dbReference>
<dbReference type="PANTHER" id="PTHR11839:SF15">
    <property type="entry name" value="URIDINE DIPHOSPHATE GLUCOSE PYROPHOSPHATASE NUDT14"/>
    <property type="match status" value="1"/>
</dbReference>
<dbReference type="InterPro" id="IPR000086">
    <property type="entry name" value="NUDIX_hydrolase_dom"/>
</dbReference>
<proteinExistence type="predicted"/>
<evidence type="ECO:0000256" key="1">
    <source>
        <dbReference type="ARBA" id="ARBA00001946"/>
    </source>
</evidence>